<keyword evidence="2" id="KW-1185">Reference proteome</keyword>
<sequence length="124" mass="13992">MKKIFIAISTLLLIILIGMFIFLSILSTEVGYVVSTSDDTIHIISEPFLDEIESREEEERLAYLEQKADEHYGTIHNKEYLTSLFGTTFEKGDKVKAYMGGGMQLTAPGHASYTVLIREINDPE</sequence>
<evidence type="ECO:0000313" key="1">
    <source>
        <dbReference type="EMBL" id="MBA2176125.1"/>
    </source>
</evidence>
<evidence type="ECO:0000313" key="2">
    <source>
        <dbReference type="Proteomes" id="UP000571017"/>
    </source>
</evidence>
<reference evidence="1 2" key="1">
    <citation type="journal article" date="2004" name="Extremophiles">
        <title>Halobacillus locisalis sp. nov., a halophilic bacterium isolated from a marine solar saltern of the Yellow Sea in Korea.</title>
        <authorList>
            <person name="Yoon J.H."/>
            <person name="Kang K.H."/>
            <person name="Oh T.K."/>
            <person name="Park Y.H."/>
        </authorList>
    </citation>
    <scope>NUCLEOTIDE SEQUENCE [LARGE SCALE GENOMIC DNA]</scope>
    <source>
        <strain evidence="1 2">KCTC 3788</strain>
    </source>
</reference>
<dbReference type="EMBL" id="JACEFG010000003">
    <property type="protein sequence ID" value="MBA2176125.1"/>
    <property type="molecule type" value="Genomic_DNA"/>
</dbReference>
<dbReference type="AlphaFoldDB" id="A0A838CWI2"/>
<comment type="caution">
    <text evidence="1">The sequence shown here is derived from an EMBL/GenBank/DDBJ whole genome shotgun (WGS) entry which is preliminary data.</text>
</comment>
<gene>
    <name evidence="1" type="ORF">H0266_14605</name>
</gene>
<dbReference type="RefSeq" id="WP_181473161.1">
    <property type="nucleotide sequence ID" value="NZ_JACEFG010000003.1"/>
</dbReference>
<dbReference type="Proteomes" id="UP000571017">
    <property type="component" value="Unassembled WGS sequence"/>
</dbReference>
<organism evidence="1 2">
    <name type="scientific">Halobacillus locisalis</name>
    <dbReference type="NCBI Taxonomy" id="220753"/>
    <lineage>
        <taxon>Bacteria</taxon>
        <taxon>Bacillati</taxon>
        <taxon>Bacillota</taxon>
        <taxon>Bacilli</taxon>
        <taxon>Bacillales</taxon>
        <taxon>Bacillaceae</taxon>
        <taxon>Halobacillus</taxon>
    </lineage>
</organism>
<proteinExistence type="predicted"/>
<name>A0A838CWI2_9BACI</name>
<accession>A0A838CWI2</accession>
<protein>
    <submittedName>
        <fullName evidence="1">DUF3221 domain-containing protein</fullName>
    </submittedName>
</protein>